<dbReference type="RefSeq" id="XP_003064274.1">
    <property type="nucleotide sequence ID" value="XM_003064228.1"/>
</dbReference>
<dbReference type="GO" id="GO:0003735">
    <property type="term" value="F:structural constituent of ribosome"/>
    <property type="evidence" value="ECO:0007669"/>
    <property type="project" value="InterPro"/>
</dbReference>
<dbReference type="GeneID" id="9689534"/>
<dbReference type="InterPro" id="IPR030878">
    <property type="entry name" value="Ribosomal_uL15"/>
</dbReference>
<name>C1N8I9_MICPC</name>
<gene>
    <name evidence="6" type="ORF">MICPUCDRAFT_7632</name>
</gene>
<dbReference type="InterPro" id="IPR021131">
    <property type="entry name" value="Ribosomal_uL15/eL18"/>
</dbReference>
<dbReference type="OrthoDB" id="361383at2759"/>
<accession>C1N8I9</accession>
<dbReference type="KEGG" id="mpp:MICPUCDRAFT_7632"/>
<evidence type="ECO:0000256" key="3">
    <source>
        <dbReference type="ARBA" id="ARBA00023274"/>
    </source>
</evidence>
<dbReference type="eggNOG" id="KOG0846">
    <property type="taxonomic scope" value="Eukaryota"/>
</dbReference>
<proteinExistence type="inferred from homology"/>
<sequence length="173" mass="19191">ISLSNLKDNPGSKTWRLRVGRGRGGGMGKTARRGYNGQKSRSGGAPRIGFEGGQTPLRLTLPKRGFVNPKRMVFTPLNLWKLQKWIDDGRLDVSKTLTMKDFVDARLIDPRVKNGLKLLAKEMDGHAFTAKINVEVSRVSAAAKEAIEKNGGSVVTVHYNRLGLRALFYPQKF</sequence>
<evidence type="ECO:0000256" key="4">
    <source>
        <dbReference type="SAM" id="MobiDB-lite"/>
    </source>
</evidence>
<dbReference type="GO" id="GO:0006412">
    <property type="term" value="P:translation"/>
    <property type="evidence" value="ECO:0007669"/>
    <property type="project" value="InterPro"/>
</dbReference>
<evidence type="ECO:0000256" key="2">
    <source>
        <dbReference type="ARBA" id="ARBA00022980"/>
    </source>
</evidence>
<dbReference type="Proteomes" id="UP000001876">
    <property type="component" value="Unassembled WGS sequence"/>
</dbReference>
<keyword evidence="3" id="KW-0687">Ribonucleoprotein</keyword>
<keyword evidence="7" id="KW-1185">Reference proteome</keyword>
<feature type="region of interest" description="Disordered" evidence="4">
    <location>
        <begin position="1"/>
        <end position="54"/>
    </location>
</feature>
<evidence type="ECO:0000256" key="1">
    <source>
        <dbReference type="ARBA" id="ARBA00007320"/>
    </source>
</evidence>
<dbReference type="EMBL" id="GG663750">
    <property type="protein sequence ID" value="EEH51896.1"/>
    <property type="molecule type" value="Genomic_DNA"/>
</dbReference>
<organism evidence="7">
    <name type="scientific">Micromonas pusilla (strain CCMP1545)</name>
    <name type="common">Picoplanktonic green alga</name>
    <dbReference type="NCBI Taxonomy" id="564608"/>
    <lineage>
        <taxon>Eukaryota</taxon>
        <taxon>Viridiplantae</taxon>
        <taxon>Chlorophyta</taxon>
        <taxon>Mamiellophyceae</taxon>
        <taxon>Mamiellales</taxon>
        <taxon>Mamiellaceae</taxon>
        <taxon>Micromonas</taxon>
    </lineage>
</organism>
<comment type="similarity">
    <text evidence="1">Belongs to the universal ribosomal protein uL15 family.</text>
</comment>
<dbReference type="NCBIfam" id="TIGR01071">
    <property type="entry name" value="rplO_bact"/>
    <property type="match status" value="1"/>
</dbReference>
<dbReference type="InterPro" id="IPR036227">
    <property type="entry name" value="Ribosomal_uL15/eL18_sf"/>
</dbReference>
<feature type="non-terminal residue" evidence="6">
    <location>
        <position position="1"/>
    </location>
</feature>
<reference evidence="6 7" key="1">
    <citation type="journal article" date="2009" name="Science">
        <title>Green evolution and dynamic adaptations revealed by genomes of the marine picoeukaryotes Micromonas.</title>
        <authorList>
            <person name="Worden A.Z."/>
            <person name="Lee J.H."/>
            <person name="Mock T."/>
            <person name="Rouze P."/>
            <person name="Simmons M.P."/>
            <person name="Aerts A.L."/>
            <person name="Allen A.E."/>
            <person name="Cuvelier M.L."/>
            <person name="Derelle E."/>
            <person name="Everett M.V."/>
            <person name="Foulon E."/>
            <person name="Grimwood J."/>
            <person name="Gundlach H."/>
            <person name="Henrissat B."/>
            <person name="Napoli C."/>
            <person name="McDonald S.M."/>
            <person name="Parker M.S."/>
            <person name="Rombauts S."/>
            <person name="Salamov A."/>
            <person name="Von Dassow P."/>
            <person name="Badger J.H."/>
            <person name="Coutinho P.M."/>
            <person name="Demir E."/>
            <person name="Dubchak I."/>
            <person name="Gentemann C."/>
            <person name="Eikrem W."/>
            <person name="Gready J.E."/>
            <person name="John U."/>
            <person name="Lanier W."/>
            <person name="Lindquist E.A."/>
            <person name="Lucas S."/>
            <person name="Mayer K.F."/>
            <person name="Moreau H."/>
            <person name="Not F."/>
            <person name="Otillar R."/>
            <person name="Panaud O."/>
            <person name="Pangilinan J."/>
            <person name="Paulsen I."/>
            <person name="Piegu B."/>
            <person name="Poliakov A."/>
            <person name="Robbens S."/>
            <person name="Schmutz J."/>
            <person name="Toulza E."/>
            <person name="Wyss T."/>
            <person name="Zelensky A."/>
            <person name="Zhou K."/>
            <person name="Armbrust E.V."/>
            <person name="Bhattacharya D."/>
            <person name="Goodenough U.W."/>
            <person name="Van de Peer Y."/>
            <person name="Grigoriev I.V."/>
        </authorList>
    </citation>
    <scope>NUCLEOTIDE SEQUENCE [LARGE SCALE GENOMIC DNA]</scope>
    <source>
        <strain evidence="6 7">CCMP1545</strain>
    </source>
</reference>
<evidence type="ECO:0000259" key="5">
    <source>
        <dbReference type="Pfam" id="PF00828"/>
    </source>
</evidence>
<evidence type="ECO:0000313" key="7">
    <source>
        <dbReference type="Proteomes" id="UP000001876"/>
    </source>
</evidence>
<dbReference type="Gene3D" id="3.100.10.10">
    <property type="match status" value="1"/>
</dbReference>
<feature type="domain" description="Large ribosomal subunit protein uL15/eL18" evidence="5">
    <location>
        <begin position="76"/>
        <end position="155"/>
    </location>
</feature>
<evidence type="ECO:0000313" key="6">
    <source>
        <dbReference type="EMBL" id="EEH51896.1"/>
    </source>
</evidence>
<dbReference type="SUPFAM" id="SSF52080">
    <property type="entry name" value="Ribosomal proteins L15p and L18e"/>
    <property type="match status" value="1"/>
</dbReference>
<dbReference type="Pfam" id="PF00828">
    <property type="entry name" value="Ribosomal_L27A"/>
    <property type="match status" value="1"/>
</dbReference>
<keyword evidence="2" id="KW-0689">Ribosomal protein</keyword>
<dbReference type="InterPro" id="IPR005749">
    <property type="entry name" value="Ribosomal_uL15_bac-type"/>
</dbReference>
<feature type="non-terminal residue" evidence="6">
    <location>
        <position position="173"/>
    </location>
</feature>
<protein>
    <submittedName>
        <fullName evidence="6">Predicted protein</fullName>
    </submittedName>
</protein>
<dbReference type="GO" id="GO:0005762">
    <property type="term" value="C:mitochondrial large ribosomal subunit"/>
    <property type="evidence" value="ECO:0007669"/>
    <property type="project" value="TreeGrafter"/>
</dbReference>
<dbReference type="AlphaFoldDB" id="C1N8I9"/>
<dbReference type="PANTHER" id="PTHR12934">
    <property type="entry name" value="50S RIBOSOMAL PROTEIN L15"/>
    <property type="match status" value="1"/>
</dbReference>
<dbReference type="PANTHER" id="PTHR12934:SF11">
    <property type="entry name" value="LARGE RIBOSOMAL SUBUNIT PROTEIN UL15M"/>
    <property type="match status" value="1"/>
</dbReference>
<dbReference type="STRING" id="564608.C1N8I9"/>
<dbReference type="HAMAP" id="MF_01341">
    <property type="entry name" value="Ribosomal_uL15"/>
    <property type="match status" value="1"/>
</dbReference>